<reference evidence="4" key="1">
    <citation type="submission" date="2017-02" db="UniProtKB">
        <authorList>
            <consortium name="WormBaseParasite"/>
        </authorList>
    </citation>
    <scope>IDENTIFICATION</scope>
</reference>
<evidence type="ECO:0000313" key="3">
    <source>
        <dbReference type="Proteomes" id="UP000267096"/>
    </source>
</evidence>
<dbReference type="WBParaSite" id="ASIM_0001255301-mRNA-1">
    <property type="protein sequence ID" value="ASIM_0001255301-mRNA-1"/>
    <property type="gene ID" value="ASIM_0001255301"/>
</dbReference>
<reference evidence="2 3" key="2">
    <citation type="submission" date="2018-11" db="EMBL/GenBank/DDBJ databases">
        <authorList>
            <consortium name="Pathogen Informatics"/>
        </authorList>
    </citation>
    <scope>NUCLEOTIDE SEQUENCE [LARGE SCALE GENOMIC DNA]</scope>
</reference>
<keyword evidence="3" id="KW-1185">Reference proteome</keyword>
<accession>A0A0M3JWA1</accession>
<evidence type="ECO:0000256" key="1">
    <source>
        <dbReference type="SAM" id="MobiDB-lite"/>
    </source>
</evidence>
<dbReference type="OrthoDB" id="5872422at2759"/>
<dbReference type="EMBL" id="UYRR01031129">
    <property type="protein sequence ID" value="VDK46369.1"/>
    <property type="molecule type" value="Genomic_DNA"/>
</dbReference>
<feature type="compositionally biased region" description="Acidic residues" evidence="1">
    <location>
        <begin position="288"/>
        <end position="315"/>
    </location>
</feature>
<feature type="region of interest" description="Disordered" evidence="1">
    <location>
        <begin position="288"/>
        <end position="403"/>
    </location>
</feature>
<protein>
    <submittedName>
        <fullName evidence="4">F-box domain-containing protein</fullName>
    </submittedName>
</protein>
<name>A0A0M3JWA1_ANISI</name>
<organism evidence="4">
    <name type="scientific">Anisakis simplex</name>
    <name type="common">Herring worm</name>
    <dbReference type="NCBI Taxonomy" id="6269"/>
    <lineage>
        <taxon>Eukaryota</taxon>
        <taxon>Metazoa</taxon>
        <taxon>Ecdysozoa</taxon>
        <taxon>Nematoda</taxon>
        <taxon>Chromadorea</taxon>
        <taxon>Rhabditida</taxon>
        <taxon>Spirurina</taxon>
        <taxon>Ascaridomorpha</taxon>
        <taxon>Ascaridoidea</taxon>
        <taxon>Anisakidae</taxon>
        <taxon>Anisakis</taxon>
        <taxon>Anisakis simplex complex</taxon>
    </lineage>
</organism>
<gene>
    <name evidence="2" type="ORF">ASIM_LOCUS12019</name>
</gene>
<sequence length="586" mass="66452">MILCDSAALAECVITNLMNIHLIIRKKASATKSFLMQAFASEIAIMNNLLYNCKRSTNALIILIIKLQLICSRAESDFESDEATGGMHTRTTPVMDRVALNLADAFIKSIFPELEETTAMSAQIPQEIRRSPTHDSNIFGLTNVGRSGAYSSILNAKFDPEYDGMNQQIQSETMEDSAQPSPLENILTSMLVAQPPFDDEKSIASTDDVDEINEARSSKYLADLRRNQRELDEYTDQQMRHLDEQLRYQQALINERASAVLAMRRHHAKLIKKRMHLVARQRVRAEQNIEDAGTDDEYTEEDIDTLDSDANEEYDDRSNGNDYVVDESNDGVQLTDESYDDSDTSRNGGGGVDGRRKKTRKSSQRPGPFQVKARTEASLSMREEGTDPLPRSSQRAMGQKQHRNYGLKQHLNLSPPRIFEQICTACEAVDLRKLQGSWTQIYGNSKVLHQRFSPILSLESLRPQQVDTETTTTNNMTTTETSCVGINIYTMNFELLKVQPILDFNRTLNKGFLSRLKSNGVNYPGYVEKSNSNRRARVKLIFGDDPTGLRMHQKFACSPLAERNFFRTPYDQFIERDFHLHLPYAG</sequence>
<evidence type="ECO:0000313" key="2">
    <source>
        <dbReference type="EMBL" id="VDK46369.1"/>
    </source>
</evidence>
<evidence type="ECO:0000313" key="4">
    <source>
        <dbReference type="WBParaSite" id="ASIM_0001255301-mRNA-1"/>
    </source>
</evidence>
<dbReference type="Proteomes" id="UP000267096">
    <property type="component" value="Unassembled WGS sequence"/>
</dbReference>
<dbReference type="AlphaFoldDB" id="A0A0M3JWA1"/>
<proteinExistence type="predicted"/>